<reference evidence="2" key="2">
    <citation type="journal article" date="2021" name="PeerJ">
        <title>Extensive microbial diversity within the chicken gut microbiome revealed by metagenomics and culture.</title>
        <authorList>
            <person name="Gilroy R."/>
            <person name="Ravi A."/>
            <person name="Getino M."/>
            <person name="Pursley I."/>
            <person name="Horton D.L."/>
            <person name="Alikhan N.F."/>
            <person name="Baker D."/>
            <person name="Gharbi K."/>
            <person name="Hall N."/>
            <person name="Watson M."/>
            <person name="Adriaenssens E.M."/>
            <person name="Foster-Nyarko E."/>
            <person name="Jarju S."/>
            <person name="Secka A."/>
            <person name="Antonio M."/>
            <person name="Oren A."/>
            <person name="Chaudhuri R.R."/>
            <person name="La Ragione R."/>
            <person name="Hildebrand F."/>
            <person name="Pallen M.J."/>
        </authorList>
    </citation>
    <scope>NUCLEOTIDE SEQUENCE</scope>
    <source>
        <strain evidence="2">ChiSjej4B22-9803</strain>
    </source>
</reference>
<evidence type="ECO:0000256" key="1">
    <source>
        <dbReference type="ARBA" id="ARBA00005397"/>
    </source>
</evidence>
<evidence type="ECO:0000313" key="2">
    <source>
        <dbReference type="EMBL" id="HIU48649.1"/>
    </source>
</evidence>
<dbReference type="InterPro" id="IPR038471">
    <property type="entry name" value="MecA_C_sf"/>
</dbReference>
<reference evidence="2" key="1">
    <citation type="submission" date="2020-10" db="EMBL/GenBank/DDBJ databases">
        <authorList>
            <person name="Gilroy R."/>
        </authorList>
    </citation>
    <scope>NUCLEOTIDE SEQUENCE</scope>
    <source>
        <strain evidence="2">ChiSjej4B22-9803</strain>
    </source>
</reference>
<proteinExistence type="inferred from homology"/>
<dbReference type="Pfam" id="PF05389">
    <property type="entry name" value="MecA"/>
    <property type="match status" value="1"/>
</dbReference>
<dbReference type="Proteomes" id="UP000824111">
    <property type="component" value="Unassembled WGS sequence"/>
</dbReference>
<comment type="similarity">
    <text evidence="1">Belongs to the MecA family.</text>
</comment>
<sequence length="198" mass="22315">MRHLRIERLEGNKIKVTLSSADLLDYNINVKALRPDSPQLHTFLFKIMERVQRETGFNPYTGQVVVEATPSSEGIVLVVTKISEEQPAAPKPPKSRRHVRAVKKAAPQKRIYCMGTFDDICALFEAVDIALLLECRLYAMEGKFYIVSEAAEHRAVLSEFGSALRHDAMTEAFLEEHGRLAAKGGALWKMAHRIKNLK</sequence>
<protein>
    <submittedName>
        <fullName evidence="2">Adaptor protein MecA</fullName>
    </submittedName>
</protein>
<name>A0A9D1S641_9FIRM</name>
<organism evidence="2 3">
    <name type="scientific">Candidatus Avimonoglobus intestinipullorum</name>
    <dbReference type="NCBI Taxonomy" id="2840699"/>
    <lineage>
        <taxon>Bacteria</taxon>
        <taxon>Bacillati</taxon>
        <taxon>Bacillota</taxon>
        <taxon>Clostridia</taxon>
        <taxon>Eubacteriales</taxon>
        <taxon>Candidatus Avimonoglobus</taxon>
    </lineage>
</organism>
<evidence type="ECO:0000313" key="3">
    <source>
        <dbReference type="Proteomes" id="UP000824111"/>
    </source>
</evidence>
<accession>A0A9D1S641</accession>
<dbReference type="Gene3D" id="3.30.70.1950">
    <property type="match status" value="1"/>
</dbReference>
<comment type="caution">
    <text evidence="2">The sequence shown here is derived from an EMBL/GenBank/DDBJ whole genome shotgun (WGS) entry which is preliminary data.</text>
</comment>
<dbReference type="InterPro" id="IPR008681">
    <property type="entry name" value="Neg-reg_MecA"/>
</dbReference>
<gene>
    <name evidence="2" type="ORF">IAB04_04745</name>
</gene>
<dbReference type="EMBL" id="DVND01000125">
    <property type="protein sequence ID" value="HIU48649.1"/>
    <property type="molecule type" value="Genomic_DNA"/>
</dbReference>
<dbReference type="AlphaFoldDB" id="A0A9D1S641"/>
<dbReference type="PANTHER" id="PTHR39161">
    <property type="entry name" value="ADAPTER PROTEIN MECA"/>
    <property type="match status" value="1"/>
</dbReference>
<dbReference type="PANTHER" id="PTHR39161:SF1">
    <property type="entry name" value="ADAPTER PROTEIN MECA 1"/>
    <property type="match status" value="1"/>
</dbReference>